<evidence type="ECO:0000256" key="8">
    <source>
        <dbReference type="ARBA" id="ARBA00029447"/>
    </source>
</evidence>
<dbReference type="Proteomes" id="UP000295188">
    <property type="component" value="Unassembled WGS sequence"/>
</dbReference>
<evidence type="ECO:0000256" key="10">
    <source>
        <dbReference type="SAM" id="MobiDB-lite"/>
    </source>
</evidence>
<dbReference type="CDD" id="cd12912">
    <property type="entry name" value="PDC2_MCP_like"/>
    <property type="match status" value="1"/>
</dbReference>
<evidence type="ECO:0000313" key="14">
    <source>
        <dbReference type="EMBL" id="TCS81482.1"/>
    </source>
</evidence>
<dbReference type="GO" id="GO:0007165">
    <property type="term" value="P:signal transduction"/>
    <property type="evidence" value="ECO:0007669"/>
    <property type="project" value="UniProtKB-KW"/>
</dbReference>
<organism evidence="14 15">
    <name type="scientific">Pectinatus cerevisiiphilus</name>
    <dbReference type="NCBI Taxonomy" id="86956"/>
    <lineage>
        <taxon>Bacteria</taxon>
        <taxon>Bacillati</taxon>
        <taxon>Bacillota</taxon>
        <taxon>Negativicutes</taxon>
        <taxon>Selenomonadales</taxon>
        <taxon>Selenomonadaceae</taxon>
        <taxon>Pectinatus</taxon>
    </lineage>
</organism>
<evidence type="ECO:0000256" key="6">
    <source>
        <dbReference type="ARBA" id="ARBA00023136"/>
    </source>
</evidence>
<comment type="similarity">
    <text evidence="8">Belongs to the methyl-accepting chemotaxis (MCP) protein family.</text>
</comment>
<dbReference type="SMART" id="SM00283">
    <property type="entry name" value="MA"/>
    <property type="match status" value="1"/>
</dbReference>
<evidence type="ECO:0000256" key="2">
    <source>
        <dbReference type="ARBA" id="ARBA00022475"/>
    </source>
</evidence>
<evidence type="ECO:0000259" key="13">
    <source>
        <dbReference type="PROSITE" id="PS50885"/>
    </source>
</evidence>
<keyword evidence="7 9" id="KW-0807">Transducer</keyword>
<evidence type="ECO:0000256" key="3">
    <source>
        <dbReference type="ARBA" id="ARBA00022500"/>
    </source>
</evidence>
<comment type="caution">
    <text evidence="14">The sequence shown here is derived from an EMBL/GenBank/DDBJ whole genome shotgun (WGS) entry which is preliminary data.</text>
</comment>
<dbReference type="PANTHER" id="PTHR32089">
    <property type="entry name" value="METHYL-ACCEPTING CHEMOTAXIS PROTEIN MCPB"/>
    <property type="match status" value="1"/>
</dbReference>
<dbReference type="PANTHER" id="PTHR32089:SF112">
    <property type="entry name" value="LYSOZYME-LIKE PROTEIN-RELATED"/>
    <property type="match status" value="1"/>
</dbReference>
<name>A0A4V2USH6_9FIRM</name>
<protein>
    <submittedName>
        <fullName evidence="14">Methyl-accepting chemotaxis sensory transducer with TarH sensor</fullName>
    </submittedName>
</protein>
<dbReference type="InterPro" id="IPR004089">
    <property type="entry name" value="MCPsignal_dom"/>
</dbReference>
<dbReference type="CDD" id="cd18773">
    <property type="entry name" value="PDC1_HK_sensor"/>
    <property type="match status" value="1"/>
</dbReference>
<keyword evidence="4 11" id="KW-0812">Transmembrane</keyword>
<dbReference type="InterPro" id="IPR033479">
    <property type="entry name" value="dCache_1"/>
</dbReference>
<evidence type="ECO:0000313" key="15">
    <source>
        <dbReference type="Proteomes" id="UP000295188"/>
    </source>
</evidence>
<dbReference type="AlphaFoldDB" id="A0A4V2USH6"/>
<comment type="subcellular location">
    <subcellularLocation>
        <location evidence="1">Cell membrane</location>
        <topology evidence="1">Multi-pass membrane protein</topology>
    </subcellularLocation>
</comment>
<dbReference type="InterPro" id="IPR029151">
    <property type="entry name" value="Sensor-like_sf"/>
</dbReference>
<dbReference type="EMBL" id="SMAA01000002">
    <property type="protein sequence ID" value="TCS81482.1"/>
    <property type="molecule type" value="Genomic_DNA"/>
</dbReference>
<evidence type="ECO:0000256" key="11">
    <source>
        <dbReference type="SAM" id="Phobius"/>
    </source>
</evidence>
<dbReference type="PROSITE" id="PS50111">
    <property type="entry name" value="CHEMOTAXIS_TRANSDUC_2"/>
    <property type="match status" value="1"/>
</dbReference>
<dbReference type="GO" id="GO:0006935">
    <property type="term" value="P:chemotaxis"/>
    <property type="evidence" value="ECO:0007669"/>
    <property type="project" value="UniProtKB-KW"/>
</dbReference>
<proteinExistence type="inferred from homology"/>
<dbReference type="SUPFAM" id="SSF103190">
    <property type="entry name" value="Sensory domain-like"/>
    <property type="match status" value="1"/>
</dbReference>
<keyword evidence="15" id="KW-1185">Reference proteome</keyword>
<sequence length="669" mass="72139">MIPFIERSGFVNIRTKMLVTLLVPLIFLIGGLSLFSYYYSTKEAEFELQRSIGYKMEADTASIDKVLKGQEVILQTLAVNIDGKDTEQIRSMLKPVLDADKDKLKMGMFVARQDGSYVDADSRPLPADFDPRTRGWYQAAAAGGVGEISYTEAYIDKVTGKMCITLSTKSPAGQVIELDMNLDSIQKLINNIYMGKSGHAFLVDGKGTFIAHPNYKAGDNIATVENGKFKNIADALAKNTDGFTNLTFDGDGGKYLYSAKKLPGTGWLFCTSVSESEMYANERRMGYILIASGVVIALILMGVILFTVRKITMSLKVIANFAETLADGDLRSAFTISSEHEKDEIGDVARVMLKIKDSWRGVLKKIHTGSDQLSSYVKGLTDTMEQSAQASSQIAQSISNVATDASQQLEHIEKANGEVSTIVENINALRTNIEETANYSVKVVENAEQGQSTADIAIKQMENIEKATNDSAKTIFTLGEQSQKIGKIVDSITNIAGQTNLLALNAAIEAARAGENGKGFAVVAEEVRKLAEQSQTAAGEIAELIGAVQSETNIAVTSMQTGTKEVNTGAGQVKESAVFFHKITDNVSEMSARIEEITAAVEKIAKGASVIQESMENISQSSSSTSGESQTVSAASEEQAASVEETAASADSLKKLADELQNMIKSFKI</sequence>
<evidence type="ECO:0000256" key="1">
    <source>
        <dbReference type="ARBA" id="ARBA00004651"/>
    </source>
</evidence>
<accession>A0A4V2USH6</accession>
<feature type="transmembrane region" description="Helical" evidence="11">
    <location>
        <begin position="285"/>
        <end position="308"/>
    </location>
</feature>
<feature type="domain" description="HAMP" evidence="13">
    <location>
        <begin position="309"/>
        <end position="364"/>
    </location>
</feature>
<evidence type="ECO:0000256" key="7">
    <source>
        <dbReference type="ARBA" id="ARBA00023224"/>
    </source>
</evidence>
<dbReference type="PROSITE" id="PS50885">
    <property type="entry name" value="HAMP"/>
    <property type="match status" value="1"/>
</dbReference>
<feature type="region of interest" description="Disordered" evidence="10">
    <location>
        <begin position="615"/>
        <end position="648"/>
    </location>
</feature>
<dbReference type="Pfam" id="PF00015">
    <property type="entry name" value="MCPsignal"/>
    <property type="match status" value="1"/>
</dbReference>
<dbReference type="Gene3D" id="3.30.450.20">
    <property type="entry name" value="PAS domain"/>
    <property type="match status" value="2"/>
</dbReference>
<gene>
    <name evidence="14" type="ORF">EDC37_102188</name>
</gene>
<dbReference type="CDD" id="cd11386">
    <property type="entry name" value="MCP_signal"/>
    <property type="match status" value="1"/>
</dbReference>
<dbReference type="GO" id="GO:0005886">
    <property type="term" value="C:plasma membrane"/>
    <property type="evidence" value="ECO:0007669"/>
    <property type="project" value="UniProtKB-SubCell"/>
</dbReference>
<feature type="domain" description="Methyl-accepting transducer" evidence="12">
    <location>
        <begin position="383"/>
        <end position="619"/>
    </location>
</feature>
<evidence type="ECO:0000256" key="4">
    <source>
        <dbReference type="ARBA" id="ARBA00022692"/>
    </source>
</evidence>
<dbReference type="Gene3D" id="1.10.287.950">
    <property type="entry name" value="Methyl-accepting chemotaxis protein"/>
    <property type="match status" value="1"/>
</dbReference>
<dbReference type="SUPFAM" id="SSF58104">
    <property type="entry name" value="Methyl-accepting chemotaxis protein (MCP) signaling domain"/>
    <property type="match status" value="1"/>
</dbReference>
<dbReference type="OrthoDB" id="9760371at2"/>
<evidence type="ECO:0000259" key="12">
    <source>
        <dbReference type="PROSITE" id="PS50111"/>
    </source>
</evidence>
<keyword evidence="6 11" id="KW-0472">Membrane</keyword>
<evidence type="ECO:0000256" key="9">
    <source>
        <dbReference type="PROSITE-ProRule" id="PRU00284"/>
    </source>
</evidence>
<dbReference type="RefSeq" id="WP_132547405.1">
    <property type="nucleotide sequence ID" value="NZ_WIQN01000023.1"/>
</dbReference>
<reference evidence="14 15" key="1">
    <citation type="submission" date="2019-03" db="EMBL/GenBank/DDBJ databases">
        <title>Genomic Encyclopedia of Type Strains, Phase IV (KMG-IV): sequencing the most valuable type-strain genomes for metagenomic binning, comparative biology and taxonomic classification.</title>
        <authorList>
            <person name="Goeker M."/>
        </authorList>
    </citation>
    <scope>NUCLEOTIDE SEQUENCE [LARGE SCALE GENOMIC DNA]</scope>
    <source>
        <strain evidence="14 15">DSM 20467</strain>
    </source>
</reference>
<dbReference type="Gene3D" id="6.10.340.10">
    <property type="match status" value="1"/>
</dbReference>
<dbReference type="InterPro" id="IPR003660">
    <property type="entry name" value="HAMP_dom"/>
</dbReference>
<keyword evidence="3" id="KW-0145">Chemotaxis</keyword>
<feature type="transmembrane region" description="Helical" evidence="11">
    <location>
        <begin position="21"/>
        <end position="39"/>
    </location>
</feature>
<keyword evidence="2" id="KW-1003">Cell membrane</keyword>
<evidence type="ECO:0000256" key="5">
    <source>
        <dbReference type="ARBA" id="ARBA00022989"/>
    </source>
</evidence>
<dbReference type="Pfam" id="PF02743">
    <property type="entry name" value="dCache_1"/>
    <property type="match status" value="1"/>
</dbReference>
<keyword evidence="5 11" id="KW-1133">Transmembrane helix</keyword>